<dbReference type="STRING" id="571933.SAMN05216362_1415"/>
<evidence type="ECO:0000313" key="3">
    <source>
        <dbReference type="Proteomes" id="UP000199427"/>
    </source>
</evidence>
<keyword evidence="1" id="KW-0472">Membrane</keyword>
<keyword evidence="1" id="KW-0812">Transmembrane</keyword>
<sequence length="210" mass="24892">MDLILYYGWTIFILIEVASFLTLILFGITIYYLGKRRLSMIFIVLFLILTAIEVCLGVLVYKSTGKFTSYQLILIVFVLYACTFGIYDFIKIDYWLSDKISKWRSIPLVNKDEKRWIKLQDHDEAAKIYRVKSLVHLLVFMAIQALFWWMGAQSIDGIAGYIRDFSWVLNGYEHSPYPDETLYQLSVIWCLIFVVDMFYSWSYTFFPEKE</sequence>
<feature type="transmembrane region" description="Helical" evidence="1">
    <location>
        <begin position="182"/>
        <end position="206"/>
    </location>
</feature>
<name>A0A1H9KUZ9_9BACI</name>
<dbReference type="OrthoDB" id="1683959at2"/>
<keyword evidence="1" id="KW-1133">Transmembrane helix</keyword>
<evidence type="ECO:0000313" key="2">
    <source>
        <dbReference type="EMBL" id="SER02745.1"/>
    </source>
</evidence>
<dbReference type="RefSeq" id="WP_091775317.1">
    <property type="nucleotide sequence ID" value="NZ_FOES01000041.1"/>
</dbReference>
<feature type="transmembrane region" description="Helical" evidence="1">
    <location>
        <begin position="67"/>
        <end position="90"/>
    </location>
</feature>
<dbReference type="AlphaFoldDB" id="A0A1H9KUZ9"/>
<reference evidence="2 3" key="1">
    <citation type="submission" date="2016-10" db="EMBL/GenBank/DDBJ databases">
        <authorList>
            <person name="de Groot N.N."/>
        </authorList>
    </citation>
    <scope>NUCLEOTIDE SEQUENCE [LARGE SCALE GENOMIC DNA]</scope>
    <source>
        <strain evidence="2 3">DSM 21633</strain>
    </source>
</reference>
<feature type="transmembrane region" description="Helical" evidence="1">
    <location>
        <begin position="6"/>
        <end position="33"/>
    </location>
</feature>
<keyword evidence="3" id="KW-1185">Reference proteome</keyword>
<feature type="transmembrane region" description="Helical" evidence="1">
    <location>
        <begin position="137"/>
        <end position="162"/>
    </location>
</feature>
<proteinExistence type="predicted"/>
<dbReference type="EMBL" id="FOES01000041">
    <property type="protein sequence ID" value="SER02745.1"/>
    <property type="molecule type" value="Genomic_DNA"/>
</dbReference>
<feature type="transmembrane region" description="Helical" evidence="1">
    <location>
        <begin position="40"/>
        <end position="61"/>
    </location>
</feature>
<gene>
    <name evidence="2" type="ORF">SAMN05216362_1415</name>
</gene>
<accession>A0A1H9KUZ9</accession>
<evidence type="ECO:0000256" key="1">
    <source>
        <dbReference type="SAM" id="Phobius"/>
    </source>
</evidence>
<organism evidence="2 3">
    <name type="scientific">Piscibacillus halophilus</name>
    <dbReference type="NCBI Taxonomy" id="571933"/>
    <lineage>
        <taxon>Bacteria</taxon>
        <taxon>Bacillati</taxon>
        <taxon>Bacillota</taxon>
        <taxon>Bacilli</taxon>
        <taxon>Bacillales</taxon>
        <taxon>Bacillaceae</taxon>
        <taxon>Piscibacillus</taxon>
    </lineage>
</organism>
<evidence type="ECO:0008006" key="4">
    <source>
        <dbReference type="Google" id="ProtNLM"/>
    </source>
</evidence>
<protein>
    <recommendedName>
        <fullName evidence="4">Integral membrane protein</fullName>
    </recommendedName>
</protein>
<dbReference type="Proteomes" id="UP000199427">
    <property type="component" value="Unassembled WGS sequence"/>
</dbReference>